<name>A0A5C8PNV5_9HYPH</name>
<dbReference type="AlphaFoldDB" id="A0A5C8PNV5"/>
<gene>
    <name evidence="1" type="ORF">FHP25_13145</name>
</gene>
<protein>
    <recommendedName>
        <fullName evidence="3">Transglutaminase-like domain-containing protein</fullName>
    </recommendedName>
</protein>
<reference evidence="1 2" key="1">
    <citation type="submission" date="2019-06" db="EMBL/GenBank/DDBJ databases">
        <title>New taxonomy in bacterial strain CC-CFT640, isolated from vineyard.</title>
        <authorList>
            <person name="Lin S.-Y."/>
            <person name="Tsai C.-F."/>
            <person name="Young C.-C."/>
        </authorList>
    </citation>
    <scope>NUCLEOTIDE SEQUENCE [LARGE SCALE GENOMIC DNA]</scope>
    <source>
        <strain evidence="1 2">CC-CFT640</strain>
    </source>
</reference>
<sequence length="220" mass="25631">MRIRPPTAERLGLSPSQYRTLKRLKTPERIQDFVAALPTNFELGGDTALSVRETLRHGHAHCLEGAFVAACALWIAGQPPLLMDLQADDTDDDHVVTLFRQGGHWGAISKSNHIWLRWRDPIHRSLRELALSYFHEYVLKDRKTLRTYSRPYDLRRIDPRRWVGRDDNCFDVADWIDNSRHYRLITLAQARRLRRRDAMEVKAGQMLQYTAPDARSAVKY</sequence>
<proteinExistence type="predicted"/>
<evidence type="ECO:0008006" key="3">
    <source>
        <dbReference type="Google" id="ProtNLM"/>
    </source>
</evidence>
<comment type="caution">
    <text evidence="1">The sequence shown here is derived from an EMBL/GenBank/DDBJ whole genome shotgun (WGS) entry which is preliminary data.</text>
</comment>
<dbReference type="RefSeq" id="WP_147847392.1">
    <property type="nucleotide sequence ID" value="NZ_VDUZ01000012.1"/>
</dbReference>
<evidence type="ECO:0000313" key="1">
    <source>
        <dbReference type="EMBL" id="TXL76031.1"/>
    </source>
</evidence>
<organism evidence="1 2">
    <name type="scientific">Vineibacter terrae</name>
    <dbReference type="NCBI Taxonomy" id="2586908"/>
    <lineage>
        <taxon>Bacteria</taxon>
        <taxon>Pseudomonadati</taxon>
        <taxon>Pseudomonadota</taxon>
        <taxon>Alphaproteobacteria</taxon>
        <taxon>Hyphomicrobiales</taxon>
        <taxon>Vineibacter</taxon>
    </lineage>
</organism>
<keyword evidence="2" id="KW-1185">Reference proteome</keyword>
<dbReference type="EMBL" id="VDUZ01000012">
    <property type="protein sequence ID" value="TXL76031.1"/>
    <property type="molecule type" value="Genomic_DNA"/>
</dbReference>
<dbReference type="OrthoDB" id="7345433at2"/>
<evidence type="ECO:0000313" key="2">
    <source>
        <dbReference type="Proteomes" id="UP000321638"/>
    </source>
</evidence>
<dbReference type="Proteomes" id="UP000321638">
    <property type="component" value="Unassembled WGS sequence"/>
</dbReference>
<accession>A0A5C8PNV5</accession>